<name>A0ABZ2LAH4_9BACT</name>
<feature type="region of interest" description="Disordered" evidence="1">
    <location>
        <begin position="144"/>
        <end position="167"/>
    </location>
</feature>
<evidence type="ECO:0000259" key="2">
    <source>
        <dbReference type="Pfam" id="PF14371"/>
    </source>
</evidence>
<reference evidence="3" key="1">
    <citation type="submission" date="2021-12" db="EMBL/GenBank/DDBJ databases">
        <title>Discovery of the Pendulisporaceae a myxobacterial family with distinct sporulation behavior and unique specialized metabolism.</title>
        <authorList>
            <person name="Garcia R."/>
            <person name="Popoff A."/>
            <person name="Bader C.D."/>
            <person name="Loehr J."/>
            <person name="Walesch S."/>
            <person name="Walt C."/>
            <person name="Boldt J."/>
            <person name="Bunk B."/>
            <person name="Haeckl F.J.F.P.J."/>
            <person name="Gunesch A.P."/>
            <person name="Birkelbach J."/>
            <person name="Nuebel U."/>
            <person name="Pietschmann T."/>
            <person name="Bach T."/>
            <person name="Mueller R."/>
        </authorList>
    </citation>
    <scope>NUCLEOTIDE SEQUENCE</scope>
    <source>
        <strain evidence="3">MSr11367</strain>
    </source>
</reference>
<evidence type="ECO:0000256" key="1">
    <source>
        <dbReference type="SAM" id="MobiDB-lite"/>
    </source>
</evidence>
<protein>
    <submittedName>
        <fullName evidence="3">DUF4412 domain-containing protein</fullName>
    </submittedName>
</protein>
<dbReference type="RefSeq" id="WP_394835846.1">
    <property type="nucleotide sequence ID" value="NZ_CP089929.1"/>
</dbReference>
<gene>
    <name evidence="3" type="ORF">LVJ94_02910</name>
</gene>
<organism evidence="3 4">
    <name type="scientific">Pendulispora rubella</name>
    <dbReference type="NCBI Taxonomy" id="2741070"/>
    <lineage>
        <taxon>Bacteria</taxon>
        <taxon>Pseudomonadati</taxon>
        <taxon>Myxococcota</taxon>
        <taxon>Myxococcia</taxon>
        <taxon>Myxococcales</taxon>
        <taxon>Sorangiineae</taxon>
        <taxon>Pendulisporaceae</taxon>
        <taxon>Pendulispora</taxon>
    </lineage>
</organism>
<feature type="compositionally biased region" description="Pro residues" evidence="1">
    <location>
        <begin position="150"/>
        <end position="159"/>
    </location>
</feature>
<keyword evidence="4" id="KW-1185">Reference proteome</keyword>
<evidence type="ECO:0000313" key="4">
    <source>
        <dbReference type="Proteomes" id="UP001374803"/>
    </source>
</evidence>
<dbReference type="Proteomes" id="UP001374803">
    <property type="component" value="Chromosome"/>
</dbReference>
<accession>A0ABZ2LAH4</accession>
<proteinExistence type="predicted"/>
<dbReference type="Pfam" id="PF14371">
    <property type="entry name" value="DUF4412"/>
    <property type="match status" value="1"/>
</dbReference>
<feature type="region of interest" description="Disordered" evidence="1">
    <location>
        <begin position="275"/>
        <end position="295"/>
    </location>
</feature>
<sequence>MRRTLAFLLLGAFATTNIGCNKLKSIAGVGGDGGTENAGSEKSLSQVLNGFEGEIGIHAAGKSIGSSGAPFDVTLAVKGDKLRADLPPSLTGGGGGAMQGYVIVRSDEKKLFFVQDAQKQAIIVDLNKAGEQFAKMKEGGFGMGAGKPSAPAPSHPPPKITKTGKTDTVVGQKCENWDIEDTESHKKVQVCVAEQGVSWFRIPMVGAPAEMAWTGELLDGNHFPLRAIIFDPAGTEEGRIEVSRLDKKTLPESQFQVPPDYKQVDLAQMMSAGFAGQVPGQPAPGFPSKHRPRKH</sequence>
<feature type="domain" description="DUF4412" evidence="2">
    <location>
        <begin position="159"/>
        <end position="261"/>
    </location>
</feature>
<evidence type="ECO:0000313" key="3">
    <source>
        <dbReference type="EMBL" id="WXB06195.1"/>
    </source>
</evidence>
<dbReference type="InterPro" id="IPR025524">
    <property type="entry name" value="DUF4412"/>
</dbReference>
<dbReference type="EMBL" id="CP089983">
    <property type="protein sequence ID" value="WXB06195.1"/>
    <property type="molecule type" value="Genomic_DNA"/>
</dbReference>